<keyword evidence="4" id="KW-1185">Reference proteome</keyword>
<dbReference type="PANTHER" id="PTHR21573:SF0">
    <property type="entry name" value="ER MEMBRANE PROTEIN COMPLEX SUBUNIT 1"/>
    <property type="match status" value="1"/>
</dbReference>
<dbReference type="GO" id="GO:0072546">
    <property type="term" value="C:EMC complex"/>
    <property type="evidence" value="ECO:0007669"/>
    <property type="project" value="InterPro"/>
</dbReference>
<feature type="chain" id="PRO_5020431292" description="EMC1 first beta-propeller domain-containing protein" evidence="1">
    <location>
        <begin position="39"/>
        <end position="265"/>
    </location>
</feature>
<dbReference type="Pfam" id="PF25293">
    <property type="entry name" value="Beta-prop_EMC1_N"/>
    <property type="match status" value="1"/>
</dbReference>
<evidence type="ECO:0000259" key="2">
    <source>
        <dbReference type="Pfam" id="PF25293"/>
    </source>
</evidence>
<proteinExistence type="predicted"/>
<dbReference type="SUPFAM" id="SSF50998">
    <property type="entry name" value="Quinoprotein alcohol dehydrogenase-like"/>
    <property type="match status" value="1"/>
</dbReference>
<evidence type="ECO:0000313" key="4">
    <source>
        <dbReference type="Proteomes" id="UP000267251"/>
    </source>
</evidence>
<evidence type="ECO:0000313" key="3">
    <source>
        <dbReference type="EMBL" id="RKP12192.1"/>
    </source>
</evidence>
<dbReference type="InterPro" id="IPR015943">
    <property type="entry name" value="WD40/YVTN_repeat-like_dom_sf"/>
</dbReference>
<dbReference type="GO" id="GO:0034975">
    <property type="term" value="P:protein folding in endoplasmic reticulum"/>
    <property type="evidence" value="ECO:0007669"/>
    <property type="project" value="TreeGrafter"/>
</dbReference>
<dbReference type="InterPro" id="IPR011047">
    <property type="entry name" value="Quinoprotein_ADH-like_sf"/>
</dbReference>
<reference evidence="4" key="1">
    <citation type="journal article" date="2018" name="Nat. Microbiol.">
        <title>Leveraging single-cell genomics to expand the fungal tree of life.</title>
        <authorList>
            <person name="Ahrendt S.R."/>
            <person name="Quandt C.A."/>
            <person name="Ciobanu D."/>
            <person name="Clum A."/>
            <person name="Salamov A."/>
            <person name="Andreopoulos B."/>
            <person name="Cheng J.F."/>
            <person name="Woyke T."/>
            <person name="Pelin A."/>
            <person name="Henrissat B."/>
            <person name="Reynolds N.K."/>
            <person name="Benny G.L."/>
            <person name="Smith M.E."/>
            <person name="James T.Y."/>
            <person name="Grigoriev I.V."/>
        </authorList>
    </citation>
    <scope>NUCLEOTIDE SEQUENCE [LARGE SCALE GENOMIC DNA]</scope>
</reference>
<dbReference type="AlphaFoldDB" id="A0A4P9Y116"/>
<dbReference type="PANTHER" id="PTHR21573">
    <property type="entry name" value="ER MEMBRANE PROTEIN COMPLEX SUBUNIT 1"/>
    <property type="match status" value="1"/>
</dbReference>
<feature type="domain" description="EMC1 first beta-propeller" evidence="2">
    <location>
        <begin position="38"/>
        <end position="232"/>
    </location>
</feature>
<accession>A0A4P9Y116</accession>
<dbReference type="Proteomes" id="UP000267251">
    <property type="component" value="Unassembled WGS sequence"/>
</dbReference>
<dbReference type="InterPro" id="IPR026895">
    <property type="entry name" value="EMC1"/>
</dbReference>
<dbReference type="InterPro" id="IPR058545">
    <property type="entry name" value="Beta-prop_EMC1_1st"/>
</dbReference>
<name>A0A4P9Y116_9FUNG</name>
<keyword evidence="1" id="KW-0732">Signal</keyword>
<protein>
    <recommendedName>
        <fullName evidence="2">EMC1 first beta-propeller domain-containing protein</fullName>
    </recommendedName>
</protein>
<feature type="signal peptide" evidence="1">
    <location>
        <begin position="1"/>
        <end position="38"/>
    </location>
</feature>
<dbReference type="EMBL" id="KZ988440">
    <property type="protein sequence ID" value="RKP12192.1"/>
    <property type="molecule type" value="Genomic_DNA"/>
</dbReference>
<dbReference type="OrthoDB" id="28092at2759"/>
<gene>
    <name evidence="3" type="ORF">BJ684DRAFT_17296</name>
</gene>
<feature type="non-terminal residue" evidence="3">
    <location>
        <position position="265"/>
    </location>
</feature>
<evidence type="ECO:0000256" key="1">
    <source>
        <dbReference type="SAM" id="SignalP"/>
    </source>
</evidence>
<dbReference type="Gene3D" id="2.130.10.10">
    <property type="entry name" value="YVTN repeat-like/Quinoprotein amine dehydrogenase"/>
    <property type="match status" value="1"/>
</dbReference>
<sequence>MWPLLRLRDGKLALWSLLPSLLTLALFLTLSLPTQVSAIYEDQKGSLDWQLQGVGLPKETQFLRPTTLSKDNLSESLIVSTDRNILAKLSVADGSILWRRQLDGPIHSVRLIGQDIITLSSPKHLGQSRGTHLSVWNSESGILRQTDILLPYPAYQLLLLDLEPDSLLIVGDTRVEKWSSKTKSIQWSWSIPSKGESEGMIQVKKVDAQESSGQVYITGPVEEGKVAKWAIESVNLSTGTSGSSYVIEGVHDNAILVLGPSETTL</sequence>
<organism evidence="3 4">
    <name type="scientific">Piptocephalis cylindrospora</name>
    <dbReference type="NCBI Taxonomy" id="1907219"/>
    <lineage>
        <taxon>Eukaryota</taxon>
        <taxon>Fungi</taxon>
        <taxon>Fungi incertae sedis</taxon>
        <taxon>Zoopagomycota</taxon>
        <taxon>Zoopagomycotina</taxon>
        <taxon>Zoopagomycetes</taxon>
        <taxon>Zoopagales</taxon>
        <taxon>Piptocephalidaceae</taxon>
        <taxon>Piptocephalis</taxon>
    </lineage>
</organism>